<keyword evidence="5" id="KW-0597">Phosphoprotein</keyword>
<dbReference type="CDD" id="cd05195">
    <property type="entry name" value="enoyl_red"/>
    <property type="match status" value="1"/>
</dbReference>
<feature type="region of interest" description="N-terminal hotdog fold" evidence="16">
    <location>
        <begin position="836"/>
        <end position="957"/>
    </location>
</feature>
<dbReference type="InterPro" id="IPR016039">
    <property type="entry name" value="Thiolase-like"/>
</dbReference>
<dbReference type="Pfam" id="PF16197">
    <property type="entry name" value="KAsynt_C_assoc"/>
    <property type="match status" value="1"/>
</dbReference>
<keyword evidence="10" id="KW-0560">Oxidoreductase</keyword>
<keyword evidence="4" id="KW-0444">Lipid biosynthesis</keyword>
<comment type="catalytic activity">
    <reaction evidence="15">
        <text>acetyl-CoA + n malonyl-CoA + 2n NADPH + 2n H(+) = a long-chain fatty acid + (n+1) CoA + n CO2 + 2n NADP(+).</text>
        <dbReference type="EC" id="2.3.1.85"/>
    </reaction>
</comment>
<keyword evidence="6" id="KW-0808">Transferase</keyword>
<comment type="caution">
    <text evidence="19">The sequence shown here is derived from an EMBL/GenBank/DDBJ whole genome shotgun (WGS) entry which is preliminary data.</text>
</comment>
<dbReference type="InterPro" id="IPR016036">
    <property type="entry name" value="Malonyl_transacylase_ACP-bd"/>
</dbReference>
<dbReference type="Gene3D" id="3.10.129.110">
    <property type="entry name" value="Polyketide synthase dehydratase"/>
    <property type="match status" value="1"/>
</dbReference>
<keyword evidence="3" id="KW-0596">Phosphopantetheine</keyword>
<dbReference type="GO" id="GO:0004312">
    <property type="term" value="F:fatty acid synthase activity"/>
    <property type="evidence" value="ECO:0007669"/>
    <property type="project" value="UniProtKB-EC"/>
</dbReference>
<dbReference type="Gene3D" id="3.40.50.720">
    <property type="entry name" value="NAD(P)-binding Rossmann-like Domain"/>
    <property type="match status" value="1"/>
</dbReference>
<dbReference type="InterPro" id="IPR020843">
    <property type="entry name" value="ER"/>
</dbReference>
<dbReference type="InterPro" id="IPR049552">
    <property type="entry name" value="PKS_DH_N"/>
</dbReference>
<dbReference type="InterPro" id="IPR011032">
    <property type="entry name" value="GroES-like_sf"/>
</dbReference>
<evidence type="ECO:0000256" key="7">
    <source>
        <dbReference type="ARBA" id="ARBA00022801"/>
    </source>
</evidence>
<dbReference type="Pfam" id="PF21149">
    <property type="entry name" value="FAS_pseudo-KR"/>
    <property type="match status" value="1"/>
</dbReference>
<dbReference type="EC" id="2.3.1.85" evidence="1"/>
<keyword evidence="11" id="KW-0520">NAD</keyword>
<dbReference type="InterPro" id="IPR016035">
    <property type="entry name" value="Acyl_Trfase/lysoPLipase"/>
</dbReference>
<evidence type="ECO:0000256" key="10">
    <source>
        <dbReference type="ARBA" id="ARBA00023002"/>
    </source>
</evidence>
<dbReference type="GO" id="GO:0016787">
    <property type="term" value="F:hydrolase activity"/>
    <property type="evidence" value="ECO:0007669"/>
    <property type="project" value="UniProtKB-KW"/>
</dbReference>
<dbReference type="Gene3D" id="3.90.180.10">
    <property type="entry name" value="Medium-chain alcohol dehydrogenases, catalytic domain"/>
    <property type="match status" value="1"/>
</dbReference>
<dbReference type="Pfam" id="PF00698">
    <property type="entry name" value="Acyl_transf_1"/>
    <property type="match status" value="1"/>
</dbReference>
<evidence type="ECO:0000256" key="13">
    <source>
        <dbReference type="ARBA" id="ARBA00023160"/>
    </source>
</evidence>
<dbReference type="Pfam" id="PF00109">
    <property type="entry name" value="ketoacyl-synt"/>
    <property type="match status" value="1"/>
</dbReference>
<evidence type="ECO:0000256" key="3">
    <source>
        <dbReference type="ARBA" id="ARBA00022450"/>
    </source>
</evidence>
<feature type="active site" description="Proton acceptor; for dehydratase activity" evidence="16">
    <location>
        <position position="870"/>
    </location>
</feature>
<evidence type="ECO:0000256" key="5">
    <source>
        <dbReference type="ARBA" id="ARBA00022553"/>
    </source>
</evidence>
<feature type="domain" description="PKS/mFAS DH" evidence="18">
    <location>
        <begin position="836"/>
        <end position="1113"/>
    </location>
</feature>
<proteinExistence type="predicted"/>
<feature type="domain" description="Ketosynthase family 3 (KS3)" evidence="17">
    <location>
        <begin position="3"/>
        <end position="407"/>
    </location>
</feature>
<dbReference type="GO" id="GO:0006633">
    <property type="term" value="P:fatty acid biosynthetic process"/>
    <property type="evidence" value="ECO:0007669"/>
    <property type="project" value="UniProtKB-KW"/>
</dbReference>
<evidence type="ECO:0000313" key="19">
    <source>
        <dbReference type="EMBL" id="KAJ8912887.1"/>
    </source>
</evidence>
<dbReference type="InterPro" id="IPR036291">
    <property type="entry name" value="NAD(P)-bd_dom_sf"/>
</dbReference>
<dbReference type="SMART" id="SM00827">
    <property type="entry name" value="PKS_AT"/>
    <property type="match status" value="1"/>
</dbReference>
<dbReference type="InterPro" id="IPR001227">
    <property type="entry name" value="Ac_transferase_dom_sf"/>
</dbReference>
<dbReference type="InterPro" id="IPR057326">
    <property type="entry name" value="KR_dom"/>
</dbReference>
<dbReference type="PROSITE" id="PS52004">
    <property type="entry name" value="KS3_2"/>
    <property type="match status" value="1"/>
</dbReference>
<evidence type="ECO:0000256" key="2">
    <source>
        <dbReference type="ARBA" id="ARBA00018769"/>
    </source>
</evidence>
<dbReference type="GO" id="GO:0016491">
    <property type="term" value="F:oxidoreductase activity"/>
    <property type="evidence" value="ECO:0007669"/>
    <property type="project" value="UniProtKB-KW"/>
</dbReference>
<evidence type="ECO:0000256" key="4">
    <source>
        <dbReference type="ARBA" id="ARBA00022516"/>
    </source>
</evidence>
<dbReference type="Pfam" id="PF02801">
    <property type="entry name" value="Ketoacyl-synt_C"/>
    <property type="match status" value="1"/>
</dbReference>
<dbReference type="SMART" id="SM00825">
    <property type="entry name" value="PKS_KS"/>
    <property type="match status" value="1"/>
</dbReference>
<evidence type="ECO:0000256" key="12">
    <source>
        <dbReference type="ARBA" id="ARBA00023098"/>
    </source>
</evidence>
<name>A0AAV8VF61_9CUCU</name>
<evidence type="ECO:0000256" key="9">
    <source>
        <dbReference type="ARBA" id="ARBA00022857"/>
    </source>
</evidence>
<dbReference type="InterPro" id="IPR014031">
    <property type="entry name" value="Ketoacyl_synth_C"/>
</dbReference>
<dbReference type="SUPFAM" id="SSF53901">
    <property type="entry name" value="Thiolase-like"/>
    <property type="match status" value="1"/>
</dbReference>
<evidence type="ECO:0000256" key="14">
    <source>
        <dbReference type="ARBA" id="ARBA00023268"/>
    </source>
</evidence>
<evidence type="ECO:0000256" key="15">
    <source>
        <dbReference type="ARBA" id="ARBA00044883"/>
    </source>
</evidence>
<dbReference type="Pfam" id="PF08659">
    <property type="entry name" value="KR"/>
    <property type="match status" value="1"/>
</dbReference>
<dbReference type="SMART" id="SM00822">
    <property type="entry name" value="PKS_KR"/>
    <property type="match status" value="1"/>
</dbReference>
<keyword evidence="12" id="KW-0443">Lipid metabolism</keyword>
<dbReference type="InterPro" id="IPR020841">
    <property type="entry name" value="PKS_Beta-ketoAc_synthase_dom"/>
</dbReference>
<dbReference type="InterPro" id="IPR049391">
    <property type="entry name" value="FAS_pseudo-KR"/>
</dbReference>
<keyword evidence="14" id="KW-0511">Multifunctional enzyme</keyword>
<dbReference type="InterPro" id="IPR032821">
    <property type="entry name" value="PKS_assoc"/>
</dbReference>
<dbReference type="InterPro" id="IPR014043">
    <property type="entry name" value="Acyl_transferase_dom"/>
</dbReference>
<keyword evidence="8" id="KW-0276">Fatty acid metabolism</keyword>
<dbReference type="Gene3D" id="3.30.70.3290">
    <property type="match status" value="1"/>
</dbReference>
<evidence type="ECO:0000256" key="6">
    <source>
        <dbReference type="ARBA" id="ARBA00022679"/>
    </source>
</evidence>
<dbReference type="InterPro" id="IPR049900">
    <property type="entry name" value="PKS_mFAS_DH"/>
</dbReference>
<dbReference type="Proteomes" id="UP001159042">
    <property type="component" value="Unassembled WGS sequence"/>
</dbReference>
<evidence type="ECO:0000259" key="18">
    <source>
        <dbReference type="PROSITE" id="PS52019"/>
    </source>
</evidence>
<dbReference type="InterPro" id="IPR018201">
    <property type="entry name" value="Ketoacyl_synth_AS"/>
</dbReference>
<evidence type="ECO:0000256" key="16">
    <source>
        <dbReference type="PROSITE-ProRule" id="PRU01363"/>
    </source>
</evidence>
<dbReference type="Pfam" id="PF21089">
    <property type="entry name" value="PKS_DH_N"/>
    <property type="match status" value="1"/>
</dbReference>
<evidence type="ECO:0000256" key="1">
    <source>
        <dbReference type="ARBA" id="ARBA00012873"/>
    </source>
</evidence>
<dbReference type="SUPFAM" id="SSF52151">
    <property type="entry name" value="FabD/lysophospholipase-like"/>
    <property type="match status" value="1"/>
</dbReference>
<dbReference type="PANTHER" id="PTHR43775:SF7">
    <property type="entry name" value="FATTY ACID SYNTHASE"/>
    <property type="match status" value="1"/>
</dbReference>
<reference evidence="19 20" key="1">
    <citation type="journal article" date="2023" name="Insect Mol. Biol.">
        <title>Genome sequencing provides insights into the evolution of gene families encoding plant cell wall-degrading enzymes in longhorned beetles.</title>
        <authorList>
            <person name="Shin N.R."/>
            <person name="Okamura Y."/>
            <person name="Kirsch R."/>
            <person name="Pauchet Y."/>
        </authorList>
    </citation>
    <scope>NUCLEOTIDE SEQUENCE [LARGE SCALE GENOMIC DNA]</scope>
    <source>
        <strain evidence="19">EAD_L_NR</strain>
    </source>
</reference>
<dbReference type="SUPFAM" id="SSF50129">
    <property type="entry name" value="GroES-like"/>
    <property type="match status" value="1"/>
</dbReference>
<feature type="active site" description="Proton donor; for dehydratase activity" evidence="16">
    <location>
        <position position="1021"/>
    </location>
</feature>
<evidence type="ECO:0000313" key="20">
    <source>
        <dbReference type="Proteomes" id="UP001159042"/>
    </source>
</evidence>
<protein>
    <recommendedName>
        <fullName evidence="2">Fatty acid synthase</fullName>
        <ecNumber evidence="1">2.3.1.85</ecNumber>
    </recommendedName>
</protein>
<dbReference type="InterPro" id="IPR050091">
    <property type="entry name" value="PKS_NRPS_Biosynth_Enz"/>
</dbReference>
<dbReference type="InterPro" id="IPR013968">
    <property type="entry name" value="PKS_KR"/>
</dbReference>
<dbReference type="EMBL" id="JANEYG010000108">
    <property type="protein sequence ID" value="KAJ8912887.1"/>
    <property type="molecule type" value="Genomic_DNA"/>
</dbReference>
<keyword evidence="20" id="KW-1185">Reference proteome</keyword>
<dbReference type="SUPFAM" id="SSF51735">
    <property type="entry name" value="NAD(P)-binding Rossmann-fold domains"/>
    <property type="match status" value="2"/>
</dbReference>
<keyword evidence="7" id="KW-0378">Hydrolase</keyword>
<dbReference type="InterPro" id="IPR042104">
    <property type="entry name" value="PKS_dehydratase_sf"/>
</dbReference>
<evidence type="ECO:0000259" key="17">
    <source>
        <dbReference type="PROSITE" id="PS52004"/>
    </source>
</evidence>
<dbReference type="PROSITE" id="PS00606">
    <property type="entry name" value="KS3_1"/>
    <property type="match status" value="1"/>
</dbReference>
<feature type="region of interest" description="C-terminal hotdog fold" evidence="16">
    <location>
        <begin position="971"/>
        <end position="1113"/>
    </location>
</feature>
<keyword evidence="13" id="KW-0275">Fatty acid biosynthesis</keyword>
<dbReference type="SUPFAM" id="SSF55048">
    <property type="entry name" value="Probable ACP-binding domain of malonyl-CoA ACP transacylase"/>
    <property type="match status" value="1"/>
</dbReference>
<dbReference type="SMART" id="SM00829">
    <property type="entry name" value="PKS_ER"/>
    <property type="match status" value="1"/>
</dbReference>
<organism evidence="19 20">
    <name type="scientific">Exocentrus adspersus</name>
    <dbReference type="NCBI Taxonomy" id="1586481"/>
    <lineage>
        <taxon>Eukaryota</taxon>
        <taxon>Metazoa</taxon>
        <taxon>Ecdysozoa</taxon>
        <taxon>Arthropoda</taxon>
        <taxon>Hexapoda</taxon>
        <taxon>Insecta</taxon>
        <taxon>Pterygota</taxon>
        <taxon>Neoptera</taxon>
        <taxon>Endopterygota</taxon>
        <taxon>Coleoptera</taxon>
        <taxon>Polyphaga</taxon>
        <taxon>Cucujiformia</taxon>
        <taxon>Chrysomeloidea</taxon>
        <taxon>Cerambycidae</taxon>
        <taxon>Lamiinae</taxon>
        <taxon>Acanthocinini</taxon>
        <taxon>Exocentrus</taxon>
    </lineage>
</organism>
<dbReference type="GO" id="GO:0004315">
    <property type="term" value="F:3-oxoacyl-[acyl-carrier-protein] synthase activity"/>
    <property type="evidence" value="ECO:0007669"/>
    <property type="project" value="InterPro"/>
</dbReference>
<keyword evidence="9" id="KW-0521">NADP</keyword>
<accession>A0AAV8VF61</accession>
<dbReference type="InterPro" id="IPR014030">
    <property type="entry name" value="Ketoacyl_synth_N"/>
</dbReference>
<gene>
    <name evidence="19" type="ORF">NQ315_011210</name>
</gene>
<dbReference type="PROSITE" id="PS52019">
    <property type="entry name" value="PKS_MFAS_DH"/>
    <property type="match status" value="1"/>
</dbReference>
<evidence type="ECO:0000256" key="8">
    <source>
        <dbReference type="ARBA" id="ARBA00022832"/>
    </source>
</evidence>
<dbReference type="Gene3D" id="3.40.47.10">
    <property type="match status" value="1"/>
</dbReference>
<dbReference type="CDD" id="cd00833">
    <property type="entry name" value="PKS"/>
    <property type="match status" value="1"/>
</dbReference>
<dbReference type="Gene3D" id="3.40.366.10">
    <property type="entry name" value="Malonyl-Coenzyme A Acyl Carrier Protein, domain 2"/>
    <property type="match status" value="1"/>
</dbReference>
<evidence type="ECO:0000256" key="11">
    <source>
        <dbReference type="ARBA" id="ARBA00023027"/>
    </source>
</evidence>
<sequence length="1901" mass="212223">MVSKEVVISGLSGRYPECNNVEELADVLFNGVNPITDDERRFPRGVMGLPPWAGKIPELDKFDCTFFGIHSKQAKYMDPRHRILCETVYESIIDAGFNPQELRGSNTGVYVGISMFPNTEVVQACEDSNGYIALGISSGIAANRISYCFDFKGKSYSLDTACSTSLYGIVNAVQDIEDGKVDAAIVCAAQVLFHPYESSEYNKLNILAPDGKCKVFSKLRNGYVRSEAIVSLFLQKKKDCRRAYATIVGAMANIDGFKEEGIVFPSVDMQFKLMQGIYNNQTVNPDEIEYVELHGSGTQIGDFNELISVVNMFCKNRKTALPVGSVKSNLGHTETASGLCSVSKVIIAMESGIIPANLHADPLDTDLPGLKERKIQILTRNHYWSGGLAAINSFGFGGSNAHVVLKSNCLEKTKPIMKYKHRLVFASGRTTEAVNYFLDGVERNSDDDEFIALVDDIHKINCEGHRFRGYTILGEKLTREVSQYNRKRPVWFIYAGMGSQWLGMGQDLMRNETFRSSIMSCAKALKPYNINLEEILSNPKTNVFDDPTCCFSAITAIQVAMTDLLYSLHIMPDGIAGHSLGEVGCSYADGQITREEAVLLAYARGYASQCTKLPSGLMAAVGLSKEECLKILPDDIYVACQNGKSNTTISGPVDSVSDFLNNLRSKGIFAVKVNSGGLAYHSKYINDAVPFLYDFIKGILKNPKERSHKWISTSVAEDQKDKPWVQYNCAEYHANNFANVVLFDEVYKHVPENAIVIEVAPHGLLQSILRREFPSSVTVLSLGNRNTIYNEEWCLAAIGKMYLAGCQPNLKKLYKHISYPVSRGTKMLNSLVKWDHNTSWFVPLWNHKDSFGNIICVNISDAKYAYLTGHNIDGEIMMPGSGYIEFAWRTLASLHRKKMEELPVVIENVKFKRSTILTANTQVKFLVNIMKDSGQFEISEGGSIVCTGRIYTKEDVGAEYSKVNPSATVQNYLPLASKDIYKILRLKRHVYSGSFMGVRTCDVFGFHGMIRGTENFSSFIDSMIQLILMSTSKDLMLPVGIEKVVIEPQQHLNLVKEGQDLCAFFNQDSRVIRSGSIELFGIELSSIPHRKKVDEDLVLENYEFLPFENVILNEFDIDSWVYGIVQVIIQNNPGDIRIAELIGEDTLKLKERLKHVVAVEPMVKFEIIEYNIQKENIYNALILTEDALPLVNEERIYKCLVKDGFVLYQGDINKLNGYNLNTVLKATFKETGIYLLSPYRKFPDKYSIVNVSCSEFTWLEKIKELIKSNISETVYLVNKENGINGLVGLVKCLLCEYSRLSFRCVLIEDITADSFSIDNSYYSTQLNKNLVFNILRDGRWGTLVHKPLKLVKLMKETADAFVSVLRVGELSTLNWIQKSHFCMEDNSGSEKVYVYYSSLNMADILAINGKLYTNRKSFGTGIGLEYSGITDSGKKVMGLKRCGCLSLQLQNDPDLTWQVPNSLTLEEAATIPFVYAMCYYSLIIRGKVKLDDCILINDGMDQMGLSAIAIALSMGCRVFTTVRSEGEIDSLKKVYPELKEDNIGLSVTASFKNVIMAQTNGNGVDIIFTTSDQICIKSLMCLSNKGNILATQRVNFVEDIVDSRLIRKSISFHDNLLDELFSSDCEVKIHVCNLLYDGLRNGVVKPFPRTNFRAEMVGDAVKCLSLNKNIGKVLINIRDESSLLTRTHKRTINAVQKIAFDPCKSYIIIGGLGGVGLELADWLIERGATKIILNSRREICNGYESYCLKKWSTLEGVTVKINTDDTSSLKGAEDLVNFAKSLGHVGGVFNTALVLRDASIENQTMELFEAVLKPKVWCNQNMDIVTRAVCPELDHFVVCSSISCGRGTTGQSNYGMANSALEQLCEKRKREKLPALAIQWGPIGDVGYVAEKKSDNEVEIF</sequence>
<dbReference type="PANTHER" id="PTHR43775">
    <property type="entry name" value="FATTY ACID SYNTHASE"/>
    <property type="match status" value="1"/>
</dbReference>